<dbReference type="GeneID" id="86154669"/>
<keyword evidence="1 8" id="KW-0813">Transport</keyword>
<keyword evidence="5 8" id="KW-0406">Ion transport</keyword>
<feature type="transmembrane region" description="Helical" evidence="8">
    <location>
        <begin position="68"/>
        <end position="85"/>
    </location>
</feature>
<protein>
    <recommendedName>
        <fullName evidence="8">Putative manganese efflux pump MntP</fullName>
    </recommendedName>
</protein>
<keyword evidence="10" id="KW-1185">Reference proteome</keyword>
<evidence type="ECO:0000256" key="7">
    <source>
        <dbReference type="ARBA" id="ARBA00023211"/>
    </source>
</evidence>
<dbReference type="EMBL" id="CABFKI010000001">
    <property type="protein sequence ID" value="VTU05929.1"/>
    <property type="molecule type" value="Genomic_DNA"/>
</dbReference>
<dbReference type="Pfam" id="PF02659">
    <property type="entry name" value="Mntp"/>
    <property type="match status" value="1"/>
</dbReference>
<gene>
    <name evidence="9" type="primary">yebN</name>
    <name evidence="8" type="synonym">mntP</name>
    <name evidence="9" type="ORF">SAMEA1410922_00262</name>
</gene>
<name>A0ABY6TIB6_9PAST</name>
<evidence type="ECO:0000313" key="10">
    <source>
        <dbReference type="Proteomes" id="UP000308167"/>
    </source>
</evidence>
<proteinExistence type="inferred from homology"/>
<evidence type="ECO:0000256" key="1">
    <source>
        <dbReference type="ARBA" id="ARBA00022448"/>
    </source>
</evidence>
<feature type="transmembrane region" description="Helical" evidence="8">
    <location>
        <begin position="133"/>
        <end position="152"/>
    </location>
</feature>
<feature type="transmembrane region" description="Helical" evidence="8">
    <location>
        <begin position="6"/>
        <end position="23"/>
    </location>
</feature>
<evidence type="ECO:0000313" key="9">
    <source>
        <dbReference type="EMBL" id="VTU05929.1"/>
    </source>
</evidence>
<dbReference type="PANTHER" id="PTHR35529:SF1">
    <property type="entry name" value="MANGANESE EFFLUX PUMP MNTP-RELATED"/>
    <property type="match status" value="1"/>
</dbReference>
<evidence type="ECO:0000256" key="5">
    <source>
        <dbReference type="ARBA" id="ARBA00023065"/>
    </source>
</evidence>
<dbReference type="HAMAP" id="MF_01521">
    <property type="entry name" value="MntP_pump"/>
    <property type="match status" value="1"/>
</dbReference>
<sequence length="187" mass="20482">MSDYTLWVIAFGLSMDAFAVSVTKGLCLIEFSWKFALRIALCFGIFQALMPVIGYYIGLNFSEYITEFDHWIAFILLCLIGINMIRESLSEDDEDDDPTDFSVKHLITLGIATSIDALAMGVSFAFLQVNIGITTAMIGVTTAVLCLIGVKAGHWLGGKIRKHAELLGGIALIGIGIHILYEHQVFG</sequence>
<organism evidence="9 10">
    <name type="scientific">Actinobacillus porcinus</name>
    <dbReference type="NCBI Taxonomy" id="51048"/>
    <lineage>
        <taxon>Bacteria</taxon>
        <taxon>Pseudomonadati</taxon>
        <taxon>Pseudomonadota</taxon>
        <taxon>Gammaproteobacteria</taxon>
        <taxon>Pasteurellales</taxon>
        <taxon>Pasteurellaceae</taxon>
        <taxon>Actinobacillus</taxon>
    </lineage>
</organism>
<dbReference type="Proteomes" id="UP000308167">
    <property type="component" value="Unassembled WGS sequence"/>
</dbReference>
<keyword evidence="3 8" id="KW-0812">Transmembrane</keyword>
<dbReference type="InterPro" id="IPR022929">
    <property type="entry name" value="Put_MntP"/>
</dbReference>
<dbReference type="PANTHER" id="PTHR35529">
    <property type="entry name" value="MANGANESE EFFLUX PUMP MNTP-RELATED"/>
    <property type="match status" value="1"/>
</dbReference>
<keyword evidence="7 8" id="KW-0464">Manganese</keyword>
<evidence type="ECO:0000256" key="8">
    <source>
        <dbReference type="HAMAP-Rule" id="MF_01521"/>
    </source>
</evidence>
<comment type="caution">
    <text evidence="9">The sequence shown here is derived from an EMBL/GenBank/DDBJ whole genome shotgun (WGS) entry which is preliminary data.</text>
</comment>
<evidence type="ECO:0000256" key="6">
    <source>
        <dbReference type="ARBA" id="ARBA00023136"/>
    </source>
</evidence>
<feature type="transmembrane region" description="Helical" evidence="8">
    <location>
        <begin position="106"/>
        <end position="127"/>
    </location>
</feature>
<reference evidence="9 10" key="1">
    <citation type="submission" date="2019-05" db="EMBL/GenBank/DDBJ databases">
        <authorList>
            <consortium name="Pathogen Informatics"/>
        </authorList>
    </citation>
    <scope>NUCLEOTIDE SEQUENCE [LARGE SCALE GENOMIC DNA]</scope>
    <source>
        <strain evidence="9 10">NM319</strain>
    </source>
</reference>
<dbReference type="InterPro" id="IPR003810">
    <property type="entry name" value="Mntp/YtaF"/>
</dbReference>
<comment type="subcellular location">
    <subcellularLocation>
        <location evidence="8">Cell membrane</location>
        <topology evidence="8">Multi-pass membrane protein</topology>
    </subcellularLocation>
</comment>
<keyword evidence="6 8" id="KW-0472">Membrane</keyword>
<feature type="transmembrane region" description="Helical" evidence="8">
    <location>
        <begin position="164"/>
        <end position="181"/>
    </location>
</feature>
<evidence type="ECO:0000256" key="4">
    <source>
        <dbReference type="ARBA" id="ARBA00022989"/>
    </source>
</evidence>
<comment type="similarity">
    <text evidence="8">Belongs to the MntP (TC 9.B.29) family.</text>
</comment>
<keyword evidence="2 8" id="KW-1003">Cell membrane</keyword>
<evidence type="ECO:0000256" key="2">
    <source>
        <dbReference type="ARBA" id="ARBA00022475"/>
    </source>
</evidence>
<keyword evidence="4 8" id="KW-1133">Transmembrane helix</keyword>
<comment type="function">
    <text evidence="8">Probably functions as a manganese efflux pump.</text>
</comment>
<dbReference type="RefSeq" id="WP_135709125.1">
    <property type="nucleotide sequence ID" value="NZ_CABFKI010000001.1"/>
</dbReference>
<feature type="transmembrane region" description="Helical" evidence="8">
    <location>
        <begin position="35"/>
        <end position="56"/>
    </location>
</feature>
<evidence type="ECO:0000256" key="3">
    <source>
        <dbReference type="ARBA" id="ARBA00022692"/>
    </source>
</evidence>
<accession>A0ABY6TIB6</accession>